<organism evidence="2 3">
    <name type="scientific">Tichowtungia aerotolerans</name>
    <dbReference type="NCBI Taxonomy" id="2697043"/>
    <lineage>
        <taxon>Bacteria</taxon>
        <taxon>Pseudomonadati</taxon>
        <taxon>Kiritimatiellota</taxon>
        <taxon>Tichowtungiia</taxon>
        <taxon>Tichowtungiales</taxon>
        <taxon>Tichowtungiaceae</taxon>
        <taxon>Tichowtungia</taxon>
    </lineage>
</organism>
<dbReference type="PANTHER" id="PTHR33221">
    <property type="entry name" value="WINGED HELIX-TURN-HELIX TRANSCRIPTIONAL REGULATOR, RRF2 FAMILY"/>
    <property type="match status" value="1"/>
</dbReference>
<dbReference type="NCBIfam" id="TIGR00738">
    <property type="entry name" value="rrf2_super"/>
    <property type="match status" value="1"/>
</dbReference>
<dbReference type="AlphaFoldDB" id="A0A6P1MDH9"/>
<dbReference type="SUPFAM" id="SSF46785">
    <property type="entry name" value="Winged helix' DNA-binding domain"/>
    <property type="match status" value="1"/>
</dbReference>
<dbReference type="InterPro" id="IPR036390">
    <property type="entry name" value="WH_DNA-bd_sf"/>
</dbReference>
<evidence type="ECO:0000313" key="2">
    <source>
        <dbReference type="EMBL" id="QHI69646.1"/>
    </source>
</evidence>
<dbReference type="RefSeq" id="WP_160628828.1">
    <property type="nucleotide sequence ID" value="NZ_CP047593.1"/>
</dbReference>
<dbReference type="PANTHER" id="PTHR33221:SF5">
    <property type="entry name" value="HTH-TYPE TRANSCRIPTIONAL REGULATOR ISCR"/>
    <property type="match status" value="1"/>
</dbReference>
<dbReference type="InterPro" id="IPR000944">
    <property type="entry name" value="Tscrpt_reg_Rrf2"/>
</dbReference>
<dbReference type="PROSITE" id="PS01332">
    <property type="entry name" value="HTH_RRF2_1"/>
    <property type="match status" value="1"/>
</dbReference>
<dbReference type="GO" id="GO:0003677">
    <property type="term" value="F:DNA binding"/>
    <property type="evidence" value="ECO:0007669"/>
    <property type="project" value="UniProtKB-KW"/>
</dbReference>
<evidence type="ECO:0000256" key="1">
    <source>
        <dbReference type="ARBA" id="ARBA00023125"/>
    </source>
</evidence>
<protein>
    <submittedName>
        <fullName evidence="2">Rrf2 family transcriptional regulator</fullName>
    </submittedName>
</protein>
<evidence type="ECO:0000313" key="3">
    <source>
        <dbReference type="Proteomes" id="UP000464954"/>
    </source>
</evidence>
<reference evidence="2 3" key="1">
    <citation type="submission" date="2020-01" db="EMBL/GenBank/DDBJ databases">
        <title>Ponticoccus aerotolerans gen. nov., sp. nov., an anaerobic bacterium and proposal of Ponticoccusceae fam. nov., Ponticoccusles ord. nov. and Ponticoccuse classis nov. in the phylum Kiritimatiellaeota.</title>
        <authorList>
            <person name="Zhou L.Y."/>
            <person name="Du Z.J."/>
        </authorList>
    </citation>
    <scope>NUCLEOTIDE SEQUENCE [LARGE SCALE GENOMIC DNA]</scope>
    <source>
        <strain evidence="2 3">S-5007</strain>
    </source>
</reference>
<dbReference type="KEGG" id="taer:GT409_09310"/>
<dbReference type="PROSITE" id="PS51197">
    <property type="entry name" value="HTH_RRF2_2"/>
    <property type="match status" value="1"/>
</dbReference>
<dbReference type="EMBL" id="CP047593">
    <property type="protein sequence ID" value="QHI69646.1"/>
    <property type="molecule type" value="Genomic_DNA"/>
</dbReference>
<dbReference type="InterPro" id="IPR030489">
    <property type="entry name" value="TR_Rrf2-type_CS"/>
</dbReference>
<name>A0A6P1MDH9_9BACT</name>
<dbReference type="Pfam" id="PF02082">
    <property type="entry name" value="Rrf2"/>
    <property type="match status" value="1"/>
</dbReference>
<proteinExistence type="predicted"/>
<keyword evidence="3" id="KW-1185">Reference proteome</keyword>
<dbReference type="GO" id="GO:0005829">
    <property type="term" value="C:cytosol"/>
    <property type="evidence" value="ECO:0007669"/>
    <property type="project" value="TreeGrafter"/>
</dbReference>
<dbReference type="InterPro" id="IPR036388">
    <property type="entry name" value="WH-like_DNA-bd_sf"/>
</dbReference>
<accession>A0A6P1MDH9</accession>
<keyword evidence="1" id="KW-0238">DNA-binding</keyword>
<dbReference type="GO" id="GO:0003700">
    <property type="term" value="F:DNA-binding transcription factor activity"/>
    <property type="evidence" value="ECO:0007669"/>
    <property type="project" value="TreeGrafter"/>
</dbReference>
<dbReference type="Proteomes" id="UP000464954">
    <property type="component" value="Chromosome"/>
</dbReference>
<sequence>MKLTTKSEYALLIMIFLARTEADQFARLEDICATYDLSQKYAEQLTSTLKKSGLVAARRGVAGGYQLARPAAEISMAEIVRLMDGALAPIGAISEYFPCRSLLEKETGVMNVMQDIRDYTANIMEGKTLADLA</sequence>
<gene>
    <name evidence="2" type="ORF">GT409_09310</name>
</gene>
<dbReference type="Gene3D" id="1.10.10.10">
    <property type="entry name" value="Winged helix-like DNA-binding domain superfamily/Winged helix DNA-binding domain"/>
    <property type="match status" value="1"/>
</dbReference>